<proteinExistence type="predicted"/>
<dbReference type="EMBL" id="JRNH01000023">
    <property type="protein sequence ID" value="KGF19952.1"/>
    <property type="molecule type" value="Genomic_DNA"/>
</dbReference>
<accession>A0A095ZMZ7</accession>
<comment type="caution">
    <text evidence="1">The sequence shown here is derived from an EMBL/GenBank/DDBJ whole genome shotgun (WGS) entry which is preliminary data.</text>
</comment>
<dbReference type="AlphaFoldDB" id="A0A095ZMZ7"/>
<organism evidence="1 2">
    <name type="scientific">Pseudoglutamicibacter albus DNF00011</name>
    <dbReference type="NCBI Taxonomy" id="1401063"/>
    <lineage>
        <taxon>Bacteria</taxon>
        <taxon>Bacillati</taxon>
        <taxon>Actinomycetota</taxon>
        <taxon>Actinomycetes</taxon>
        <taxon>Micrococcales</taxon>
        <taxon>Micrococcaceae</taxon>
        <taxon>Pseudoglutamicibacter</taxon>
    </lineage>
</organism>
<reference evidence="1 2" key="1">
    <citation type="submission" date="2014-07" db="EMBL/GenBank/DDBJ databases">
        <authorList>
            <person name="McCorrison J."/>
            <person name="Sanka R."/>
            <person name="Torralba M."/>
            <person name="Gillis M."/>
            <person name="Haft D.H."/>
            <person name="Methe B."/>
            <person name="Sutton G."/>
            <person name="Nelson K.E."/>
        </authorList>
    </citation>
    <scope>NUCLEOTIDE SEQUENCE [LARGE SCALE GENOMIC DNA]</scope>
    <source>
        <strain evidence="1 2">DNF00011</strain>
    </source>
</reference>
<evidence type="ECO:0000313" key="1">
    <source>
        <dbReference type="EMBL" id="KGF19952.1"/>
    </source>
</evidence>
<gene>
    <name evidence="1" type="ORF">HMPREF2128_08285</name>
</gene>
<evidence type="ECO:0000313" key="2">
    <source>
        <dbReference type="Proteomes" id="UP000053528"/>
    </source>
</evidence>
<dbReference type="RefSeq" id="WP_035756979.1">
    <property type="nucleotide sequence ID" value="NZ_JRNH01000023.1"/>
</dbReference>
<dbReference type="Proteomes" id="UP000053528">
    <property type="component" value="Unassembled WGS sequence"/>
</dbReference>
<protein>
    <submittedName>
        <fullName evidence="1">Uncharacterized protein</fullName>
    </submittedName>
</protein>
<name>A0A095ZMZ7_9MICC</name>
<sequence length="323" mass="32797">MVDPLSNDVPVSLAGASFARVTAGAVPFLISTAATVSEAEAQWLCDGSAGLGAAGVITVSQQGDSVGANTGAWHCVLTGASGAPVPELEPDASLAVAAYLDEAGQLGAGTRLEFGSGEAYVVSRSRGNYKVAGVRWSFAFPQQAQAKASDGTVQAEGVPVARPCLTMTVGAPVSVVALADVSELEGLRLDERGPQLDSEVLERSSTSFVVPHDPLVDRGIAAVSMRFYHAHDALAGNSGDTASISMAGRRLSREYGSSVAAAVAGSVAFQYWAGSGRDIAEGWAVNQPSALVGVRLEPGSASNASGTAQATGPARVIAKIQLR</sequence>